<evidence type="ECO:0000313" key="1">
    <source>
        <dbReference type="EMBL" id="BAQ69895.1"/>
    </source>
</evidence>
<evidence type="ECO:0000313" key="2">
    <source>
        <dbReference type="Proteomes" id="UP000064912"/>
    </source>
</evidence>
<proteinExistence type="predicted"/>
<dbReference type="Pfam" id="PF10983">
    <property type="entry name" value="DUF2793"/>
    <property type="match status" value="1"/>
</dbReference>
<evidence type="ECO:0008006" key="3">
    <source>
        <dbReference type="Google" id="ProtNLM"/>
    </source>
</evidence>
<protein>
    <recommendedName>
        <fullName evidence="3">DUF2793 domain-containing protein</fullName>
    </recommendedName>
</protein>
<dbReference type="AlphaFoldDB" id="A0A0D6B4Z0"/>
<organism evidence="1 2">
    <name type="scientific">Rhodovulum sulfidophilum</name>
    <name type="common">Rhodobacter sulfidophilus</name>
    <dbReference type="NCBI Taxonomy" id="35806"/>
    <lineage>
        <taxon>Bacteria</taxon>
        <taxon>Pseudomonadati</taxon>
        <taxon>Pseudomonadota</taxon>
        <taxon>Alphaproteobacteria</taxon>
        <taxon>Rhodobacterales</taxon>
        <taxon>Paracoccaceae</taxon>
        <taxon>Rhodovulum</taxon>
    </lineage>
</organism>
<dbReference type="EMBL" id="AP014800">
    <property type="protein sequence ID" value="BAQ69895.1"/>
    <property type="molecule type" value="Genomic_DNA"/>
</dbReference>
<dbReference type="PATRIC" id="fig|35806.4.peg.2826"/>
<reference evidence="1 2" key="1">
    <citation type="submission" date="2015-02" db="EMBL/GenBank/DDBJ databases">
        <title>Genome sequene of Rhodovulum sulfidophilum DSM 2351.</title>
        <authorList>
            <person name="Nagao N."/>
        </authorList>
    </citation>
    <scope>NUCLEOTIDE SEQUENCE [LARGE SCALE GENOMIC DNA]</scope>
    <source>
        <strain evidence="1 2">DSM 2351</strain>
    </source>
</reference>
<gene>
    <name evidence="1" type="ORF">NHU_02748</name>
</gene>
<dbReference type="eggNOG" id="ENOG502ZTYG">
    <property type="taxonomic scope" value="Bacteria"/>
</dbReference>
<name>A0A0D6B4Z0_RHOSU</name>
<accession>A0A0D6B4Z0</accession>
<dbReference type="InterPro" id="IPR021251">
    <property type="entry name" value="DUF2793"/>
</dbReference>
<dbReference type="KEGG" id="rsu:NHU_02748"/>
<sequence>MANTANLSLPLLQAAQAQKHVIVNEALTRLDALVQLRLQSLALPAPPLGVPDGLAWGVPVGGAGEWEGQDGRIALRDNGGWVFVTPLTGWRAFVVDAGTDMRWTGGGWTMVGGAMAPSGAGIGFRVLEFDHPVAAGGVQNTAVAIPSHATVFGVTGRVIEEITGTLTSWRLGADGSDNRFGSGLGLGLNSYVRGVLGRPLTGYAAMPLRLSPEGGSFSGGMVRLAVHFTELSLPASV</sequence>
<dbReference type="Proteomes" id="UP000064912">
    <property type="component" value="Chromosome"/>
</dbReference>